<evidence type="ECO:0000313" key="3">
    <source>
        <dbReference type="Proteomes" id="UP001566331"/>
    </source>
</evidence>
<feature type="signal peptide" evidence="1">
    <location>
        <begin position="1"/>
        <end position="23"/>
    </location>
</feature>
<protein>
    <recommendedName>
        <fullName evidence="4">Haem-binding uptake Tiki superfamily ChaN domain-containing protein</fullName>
    </recommendedName>
</protein>
<name>A0ABV4HTX7_9GAMM</name>
<sequence length="402" mass="45159">MRQSRLFALFLILAPMLCAVAWAATPGPDSPARVVILGVDHAVQLVSKEDQPGMLAAFIERVAPDAICIERPPEQYARDDHYEFTYEIQDVALPYAREHGIEVCPFDWIPSQEDQMLGWSLDLSVPPEVRAPDGFQGFLSFPEPHRLRRTLFAADDPATLGDAHAWVRGWPERMSRDLPRRMFLYRTFMQARRIAAAAKARPGRTVLVVVGELHKHDIEAILADEPAVEIMQPSRYGAPAAEAVARLTTRAHRIAIASFNILGRQASTGNVDWDWVGNVLDALEAERRDAETDLLRTRHDVLTGRIDAAAAIARYRRIAADPAARRGATWDGVLDRGRVDSYFDPFGNLRIDQRARVELARELRRLGETEEVAGLLAALRRELTPRKARQLEAYWQREAAPG</sequence>
<reference evidence="2 3" key="1">
    <citation type="submission" date="2024-07" db="EMBL/GenBank/DDBJ databases">
        <title>Luteimonas salilacus sp. nov., isolated from the shore soil of Salt Lake in Tibet of China.</title>
        <authorList>
            <person name="Zhang X."/>
            <person name="Li A."/>
        </authorList>
    </citation>
    <scope>NUCLEOTIDE SEQUENCE [LARGE SCALE GENOMIC DNA]</scope>
    <source>
        <strain evidence="2 3">B3-2-R+30</strain>
    </source>
</reference>
<evidence type="ECO:0000256" key="1">
    <source>
        <dbReference type="SAM" id="SignalP"/>
    </source>
</evidence>
<proteinExistence type="predicted"/>
<gene>
    <name evidence="2" type="ORF">AB6713_16565</name>
</gene>
<evidence type="ECO:0008006" key="4">
    <source>
        <dbReference type="Google" id="ProtNLM"/>
    </source>
</evidence>
<organism evidence="2 3">
    <name type="scientific">Luteimonas salinilitoris</name>
    <dbReference type="NCBI Taxonomy" id="3237697"/>
    <lineage>
        <taxon>Bacteria</taxon>
        <taxon>Pseudomonadati</taxon>
        <taxon>Pseudomonadota</taxon>
        <taxon>Gammaproteobacteria</taxon>
        <taxon>Lysobacterales</taxon>
        <taxon>Lysobacteraceae</taxon>
        <taxon>Luteimonas</taxon>
    </lineage>
</organism>
<dbReference type="Proteomes" id="UP001566331">
    <property type="component" value="Unassembled WGS sequence"/>
</dbReference>
<dbReference type="EMBL" id="JBFWIC010000029">
    <property type="protein sequence ID" value="MEZ0476214.1"/>
    <property type="molecule type" value="Genomic_DNA"/>
</dbReference>
<evidence type="ECO:0000313" key="2">
    <source>
        <dbReference type="EMBL" id="MEZ0476214.1"/>
    </source>
</evidence>
<accession>A0ABV4HTX7</accession>
<keyword evidence="3" id="KW-1185">Reference proteome</keyword>
<comment type="caution">
    <text evidence="2">The sequence shown here is derived from an EMBL/GenBank/DDBJ whole genome shotgun (WGS) entry which is preliminary data.</text>
</comment>
<feature type="chain" id="PRO_5047065815" description="Haem-binding uptake Tiki superfamily ChaN domain-containing protein" evidence="1">
    <location>
        <begin position="24"/>
        <end position="402"/>
    </location>
</feature>
<keyword evidence="1" id="KW-0732">Signal</keyword>
<dbReference type="RefSeq" id="WP_370565576.1">
    <property type="nucleotide sequence ID" value="NZ_JBFWIB010000019.1"/>
</dbReference>